<dbReference type="InParanoid" id="V4T6F3"/>
<dbReference type="Proteomes" id="UP000030687">
    <property type="component" value="Unassembled WGS sequence"/>
</dbReference>
<dbReference type="EMBL" id="KI536799">
    <property type="protein sequence ID" value="ESR47030.1"/>
    <property type="molecule type" value="Genomic_DNA"/>
</dbReference>
<evidence type="ECO:0000256" key="7">
    <source>
        <dbReference type="SAM" id="Phobius"/>
    </source>
</evidence>
<feature type="transmembrane region" description="Helical" evidence="7">
    <location>
        <begin position="378"/>
        <end position="399"/>
    </location>
</feature>
<dbReference type="eggNOG" id="ENOG502QR5M">
    <property type="taxonomic scope" value="Eukaryota"/>
</dbReference>
<protein>
    <recommendedName>
        <fullName evidence="10">EamA domain-containing protein</fullName>
    </recommendedName>
</protein>
<feature type="transmembrane region" description="Helical" evidence="7">
    <location>
        <begin position="256"/>
        <end position="277"/>
    </location>
</feature>
<keyword evidence="9" id="KW-1185">Reference proteome</keyword>
<dbReference type="GO" id="GO:0009536">
    <property type="term" value="C:plastid"/>
    <property type="evidence" value="ECO:0007669"/>
    <property type="project" value="EnsemblPlants"/>
</dbReference>
<dbReference type="KEGG" id="cic:CICLE_v10000856mg"/>
<dbReference type="Gramene" id="ESR47030">
    <property type="protein sequence ID" value="ESR47030"/>
    <property type="gene ID" value="CICLE_v10000856mg"/>
</dbReference>
<dbReference type="GO" id="GO:0002229">
    <property type="term" value="P:defense response to oomycetes"/>
    <property type="evidence" value="ECO:0007669"/>
    <property type="project" value="EnsemblPlants"/>
</dbReference>
<dbReference type="GO" id="GO:0016020">
    <property type="term" value="C:membrane"/>
    <property type="evidence" value="ECO:0007669"/>
    <property type="project" value="UniProtKB-SubCell"/>
</dbReference>
<evidence type="ECO:0000313" key="9">
    <source>
        <dbReference type="Proteomes" id="UP000030687"/>
    </source>
</evidence>
<name>V4T6F3_CITCL</name>
<dbReference type="FunCoup" id="V4T6F3">
    <property type="interactions" value="498"/>
</dbReference>
<evidence type="ECO:0000256" key="3">
    <source>
        <dbReference type="ARBA" id="ARBA00022448"/>
    </source>
</evidence>
<dbReference type="PANTHER" id="PTHR31326">
    <property type="entry name" value="PROTEIN CLT2, CHLOROPLASTIC"/>
    <property type="match status" value="1"/>
</dbReference>
<dbReference type="GO" id="GO:0034635">
    <property type="term" value="P:glutathione transport"/>
    <property type="evidence" value="ECO:0007669"/>
    <property type="project" value="EnsemblPlants"/>
</dbReference>
<evidence type="ECO:0000313" key="8">
    <source>
        <dbReference type="EMBL" id="ESR47030.1"/>
    </source>
</evidence>
<dbReference type="Pfam" id="PF08627">
    <property type="entry name" value="CRT-like"/>
    <property type="match status" value="1"/>
</dbReference>
<keyword evidence="3" id="KW-0813">Transport</keyword>
<sequence length="523" mass="56894">MGVILLGDNAKLSKRMDAKGKQNKATYATSNTARNLALKKKNSETKYEIKSINGKKNSTYGQHLCRRRLSRSLYSRRHFCFRSIFLLSPSTVMEIISTSWFQAISSKPPLLKRRSHNFYGAKSRSLISMPVDGLPPCRSPTNKYNFARGITNILYSSRRNANFTARASTDGNPPKTASPSSSNSQIIIISSAVTVTLAIANRVLYKLALVPMKQYPFFLAQITTFGYVVIYFSILYTRYLMGIVTDEMISLPKYRFLFIGMLEALGVASGMAAAAMLPGPAIPILSQTFLVWQLGFSAVLLGKKFSVTQIAGCLLVATGVGVAVASGSNSGQMLSRVDFLWPSMMIASSAFQAGASIIKEFIFDDAKKCLKGKSLDIFVVNSFGSGFQALFVLLFLPFLSNLKGIPFAELPLYLKSGAGCLLNLGANTSGCNGAPLLPLLYIATNMAFNISMLRLMKISSAVVSSLVVMLSVPIAIYVLSLPLPYLPEGASLSPFFLFGSVILLLGLTLYNLPQPAKRSSKMT</sequence>
<organism evidence="8 9">
    <name type="scientific">Citrus clementina</name>
    <name type="common">Clementine</name>
    <name type="synonym">Citrus deliciosa x Citrus sinensis</name>
    <dbReference type="NCBI Taxonomy" id="85681"/>
    <lineage>
        <taxon>Eukaryota</taxon>
        <taxon>Viridiplantae</taxon>
        <taxon>Streptophyta</taxon>
        <taxon>Embryophyta</taxon>
        <taxon>Tracheophyta</taxon>
        <taxon>Spermatophyta</taxon>
        <taxon>Magnoliopsida</taxon>
        <taxon>eudicotyledons</taxon>
        <taxon>Gunneridae</taxon>
        <taxon>Pentapetalae</taxon>
        <taxon>rosids</taxon>
        <taxon>malvids</taxon>
        <taxon>Sapindales</taxon>
        <taxon>Rutaceae</taxon>
        <taxon>Aurantioideae</taxon>
        <taxon>Citrus</taxon>
    </lineage>
</organism>
<dbReference type="GO" id="GO:0046686">
    <property type="term" value="P:response to cadmium ion"/>
    <property type="evidence" value="ECO:0007669"/>
    <property type="project" value="EnsemblPlants"/>
</dbReference>
<accession>V4T6F3</accession>
<evidence type="ECO:0000256" key="4">
    <source>
        <dbReference type="ARBA" id="ARBA00022692"/>
    </source>
</evidence>
<feature type="transmembrane region" description="Helical" evidence="7">
    <location>
        <begin position="217"/>
        <end position="236"/>
    </location>
</feature>
<dbReference type="STRING" id="85681.V4T6F3"/>
<dbReference type="InterPro" id="IPR013936">
    <property type="entry name" value="CRT-like"/>
</dbReference>
<proteinExistence type="inferred from homology"/>
<evidence type="ECO:0000256" key="2">
    <source>
        <dbReference type="ARBA" id="ARBA00006690"/>
    </source>
</evidence>
<gene>
    <name evidence="8" type="ORF">CICLE_v10000856mg</name>
</gene>
<evidence type="ECO:0000256" key="6">
    <source>
        <dbReference type="ARBA" id="ARBA00023136"/>
    </source>
</evidence>
<evidence type="ECO:0000256" key="5">
    <source>
        <dbReference type="ARBA" id="ARBA00022989"/>
    </source>
</evidence>
<feature type="transmembrane region" description="Helical" evidence="7">
    <location>
        <begin position="307"/>
        <end position="327"/>
    </location>
</feature>
<keyword evidence="6 7" id="KW-0472">Membrane</keyword>
<feature type="transmembrane region" description="Helical" evidence="7">
    <location>
        <begin position="458"/>
        <end position="480"/>
    </location>
</feature>
<dbReference type="AlphaFoldDB" id="V4T6F3"/>
<feature type="transmembrane region" description="Helical" evidence="7">
    <location>
        <begin position="492"/>
        <end position="512"/>
    </location>
</feature>
<comment type="similarity">
    <text evidence="2">Belongs to the CRT-like transporter family.</text>
</comment>
<keyword evidence="4 7" id="KW-0812">Transmembrane</keyword>
<evidence type="ECO:0008006" key="10">
    <source>
        <dbReference type="Google" id="ProtNLM"/>
    </source>
</evidence>
<comment type="subcellular location">
    <subcellularLocation>
        <location evidence="1">Membrane</location>
        <topology evidence="1">Multi-pass membrane protein</topology>
    </subcellularLocation>
</comment>
<keyword evidence="5 7" id="KW-1133">Transmembrane helix</keyword>
<dbReference type="PANTHER" id="PTHR31326:SF1">
    <property type="entry name" value="PROTEIN CLT2, CHLOROPLASTIC"/>
    <property type="match status" value="1"/>
</dbReference>
<dbReference type="OMA" id="CIRYRAR"/>
<reference evidence="8 9" key="1">
    <citation type="submission" date="2013-10" db="EMBL/GenBank/DDBJ databases">
        <authorList>
            <consortium name="International Citrus Genome Consortium"/>
            <person name="Jenkins J."/>
            <person name="Schmutz J."/>
            <person name="Prochnik S."/>
            <person name="Rokhsar D."/>
            <person name="Gmitter F."/>
            <person name="Ollitrault P."/>
            <person name="Machado M."/>
            <person name="Talon M."/>
            <person name="Wincker P."/>
            <person name="Jaillon O."/>
            <person name="Morgante M."/>
        </authorList>
    </citation>
    <scope>NUCLEOTIDE SEQUENCE</scope>
    <source>
        <strain evidence="9">cv. Clemenules</strain>
    </source>
</reference>
<evidence type="ECO:0000256" key="1">
    <source>
        <dbReference type="ARBA" id="ARBA00004141"/>
    </source>
</evidence>